<dbReference type="Pfam" id="PF00675">
    <property type="entry name" value="Peptidase_M16"/>
    <property type="match status" value="1"/>
</dbReference>
<dbReference type="Proteomes" id="UP000502260">
    <property type="component" value="Chromosome"/>
</dbReference>
<feature type="chain" id="PRO_5026028516" evidence="10">
    <location>
        <begin position="21"/>
        <end position="454"/>
    </location>
</feature>
<evidence type="ECO:0000256" key="9">
    <source>
        <dbReference type="SAM" id="MobiDB-lite"/>
    </source>
</evidence>
<feature type="region of interest" description="Disordered" evidence="9">
    <location>
        <begin position="433"/>
        <end position="454"/>
    </location>
</feature>
<evidence type="ECO:0000313" key="13">
    <source>
        <dbReference type="EMBL" id="BCB28514.1"/>
    </source>
</evidence>
<keyword evidence="5" id="KW-0378">Hydrolase</keyword>
<organism evidence="13 14">
    <name type="scientific">Sulfurimicrobium lacus</name>
    <dbReference type="NCBI Taxonomy" id="2715678"/>
    <lineage>
        <taxon>Bacteria</taxon>
        <taxon>Pseudomonadati</taxon>
        <taxon>Pseudomonadota</taxon>
        <taxon>Betaproteobacteria</taxon>
        <taxon>Nitrosomonadales</taxon>
        <taxon>Sulfuricellaceae</taxon>
        <taxon>Sulfurimicrobium</taxon>
    </lineage>
</organism>
<sequence>MYRKALLGMALLGLSGVVAANPYEYKLANGLKVVVKEDPRAPVVVSQIWYRAGSMDEVNGTTGVAHVLEHMMFKGTRKVPAGQFSKIIAEAGGRENAFTSHDYTAYFQQLQVDKLPLAFKLEADRMANLALTEREFSKEIKVVMEERRMRTDDNPQSLVGEQLNALAFEAHPYHHPIVGWMNDLENMRVEDARTWYRTWYAPNNATLVVVGDVKHDAVFRLAQQYFGPLKPHALPSRKPQKEPLQRGIKKVTVKAPAKQPYVAMAYRTPVLRNVTEDWEPYALEILAGVLDGYSAARLNQSLVRESRLANDVGAGYDDISRGPGLFIIDGTPSEGKSVAELEQGIRDQIVKLQRDGVSEEELQRVKAQVVAAQVYQRDSMFYQGMLIGNLESTGLSWRDEKTLLAKLNDVTAAQVKEVAIKYLQNDGLTVATLDPQPLDGKQQPQPQAGEFHVH</sequence>
<reference evidence="14" key="1">
    <citation type="submission" date="2020-03" db="EMBL/GenBank/DDBJ databases">
        <title>Complete genome sequence of sulfur-oxidizing bacterium skT11.</title>
        <authorList>
            <person name="Kanda M."/>
            <person name="Kojima H."/>
            <person name="Fukui M."/>
        </authorList>
    </citation>
    <scope>NUCLEOTIDE SEQUENCE [LARGE SCALE GENOMIC DNA]</scope>
    <source>
        <strain evidence="14">skT11</strain>
    </source>
</reference>
<keyword evidence="10" id="KW-0732">Signal</keyword>
<dbReference type="Gene3D" id="3.30.830.10">
    <property type="entry name" value="Metalloenzyme, LuxS/M16 peptidase-like"/>
    <property type="match status" value="2"/>
</dbReference>
<dbReference type="Pfam" id="PF05193">
    <property type="entry name" value="Peptidase_M16_C"/>
    <property type="match status" value="1"/>
</dbReference>
<evidence type="ECO:0000313" key="14">
    <source>
        <dbReference type="Proteomes" id="UP000502260"/>
    </source>
</evidence>
<dbReference type="InterPro" id="IPR011249">
    <property type="entry name" value="Metalloenz_LuxS/M16"/>
</dbReference>
<evidence type="ECO:0000256" key="4">
    <source>
        <dbReference type="ARBA" id="ARBA00022723"/>
    </source>
</evidence>
<proteinExistence type="inferred from homology"/>
<dbReference type="PANTHER" id="PTHR43690:SF17">
    <property type="entry name" value="PROTEIN YHJJ"/>
    <property type="match status" value="1"/>
</dbReference>
<name>A0A6F8VFR0_9PROT</name>
<evidence type="ECO:0000256" key="10">
    <source>
        <dbReference type="SAM" id="SignalP"/>
    </source>
</evidence>
<evidence type="ECO:0000259" key="12">
    <source>
        <dbReference type="Pfam" id="PF05193"/>
    </source>
</evidence>
<evidence type="ECO:0000259" key="11">
    <source>
        <dbReference type="Pfam" id="PF00675"/>
    </source>
</evidence>
<comment type="cofactor">
    <cofactor evidence="1">
        <name>Zn(2+)</name>
        <dbReference type="ChEBI" id="CHEBI:29105"/>
    </cofactor>
</comment>
<dbReference type="GO" id="GO:0006508">
    <property type="term" value="P:proteolysis"/>
    <property type="evidence" value="ECO:0007669"/>
    <property type="project" value="UniProtKB-KW"/>
</dbReference>
<keyword evidence="4" id="KW-0479">Metal-binding</keyword>
<evidence type="ECO:0000256" key="1">
    <source>
        <dbReference type="ARBA" id="ARBA00001947"/>
    </source>
</evidence>
<dbReference type="PANTHER" id="PTHR43690">
    <property type="entry name" value="NARDILYSIN"/>
    <property type="match status" value="1"/>
</dbReference>
<evidence type="ECO:0000256" key="5">
    <source>
        <dbReference type="ARBA" id="ARBA00022801"/>
    </source>
</evidence>
<keyword evidence="7" id="KW-0482">Metalloprotease</keyword>
<accession>A0A6F8VFR0</accession>
<feature type="domain" description="Peptidase M16 N-terminal" evidence="11">
    <location>
        <begin position="32"/>
        <end position="178"/>
    </location>
</feature>
<evidence type="ECO:0000256" key="2">
    <source>
        <dbReference type="ARBA" id="ARBA00007261"/>
    </source>
</evidence>
<comment type="similarity">
    <text evidence="2 8">Belongs to the peptidase M16 family.</text>
</comment>
<dbReference type="AlphaFoldDB" id="A0A6F8VFR0"/>
<keyword evidence="3 13" id="KW-0645">Protease</keyword>
<dbReference type="SUPFAM" id="SSF63411">
    <property type="entry name" value="LuxS/MPP-like metallohydrolase"/>
    <property type="match status" value="2"/>
</dbReference>
<dbReference type="KEGG" id="slac:SKTS_34000"/>
<keyword evidence="6" id="KW-0862">Zinc</keyword>
<dbReference type="InterPro" id="IPR007863">
    <property type="entry name" value="Peptidase_M16_C"/>
</dbReference>
<gene>
    <name evidence="13" type="ORF">SKTS_34000</name>
</gene>
<dbReference type="EMBL" id="AP022853">
    <property type="protein sequence ID" value="BCB28514.1"/>
    <property type="molecule type" value="Genomic_DNA"/>
</dbReference>
<dbReference type="InterPro" id="IPR011765">
    <property type="entry name" value="Pept_M16_N"/>
</dbReference>
<protein>
    <submittedName>
        <fullName evidence="13">Zinc protease</fullName>
    </submittedName>
</protein>
<feature type="signal peptide" evidence="10">
    <location>
        <begin position="1"/>
        <end position="20"/>
    </location>
</feature>
<dbReference type="GO" id="GO:0046872">
    <property type="term" value="F:metal ion binding"/>
    <property type="evidence" value="ECO:0007669"/>
    <property type="project" value="UniProtKB-KW"/>
</dbReference>
<dbReference type="InterPro" id="IPR001431">
    <property type="entry name" value="Pept_M16_Zn_BS"/>
</dbReference>
<keyword evidence="14" id="KW-1185">Reference proteome</keyword>
<dbReference type="PROSITE" id="PS00143">
    <property type="entry name" value="INSULINASE"/>
    <property type="match status" value="1"/>
</dbReference>
<evidence type="ECO:0000256" key="8">
    <source>
        <dbReference type="RuleBase" id="RU004447"/>
    </source>
</evidence>
<feature type="domain" description="Peptidase M16 C-terminal" evidence="12">
    <location>
        <begin position="189"/>
        <end position="368"/>
    </location>
</feature>
<evidence type="ECO:0000256" key="3">
    <source>
        <dbReference type="ARBA" id="ARBA00022670"/>
    </source>
</evidence>
<evidence type="ECO:0000256" key="6">
    <source>
        <dbReference type="ARBA" id="ARBA00022833"/>
    </source>
</evidence>
<dbReference type="GO" id="GO:0004222">
    <property type="term" value="F:metalloendopeptidase activity"/>
    <property type="evidence" value="ECO:0007669"/>
    <property type="project" value="InterPro"/>
</dbReference>
<dbReference type="InterPro" id="IPR050626">
    <property type="entry name" value="Peptidase_M16"/>
</dbReference>
<evidence type="ECO:0000256" key="7">
    <source>
        <dbReference type="ARBA" id="ARBA00023049"/>
    </source>
</evidence>